<dbReference type="Proteomes" id="UP001596012">
    <property type="component" value="Unassembled WGS sequence"/>
</dbReference>
<dbReference type="EMBL" id="JBHSFG010000009">
    <property type="protein sequence ID" value="MFC4463821.1"/>
    <property type="molecule type" value="Genomic_DNA"/>
</dbReference>
<accession>A0ABV8YHL1</accession>
<sequence>MPSTEKIGNVSVQRYEQIMEKLRDAVEKLSNQHPSPPHSAMTRTFAAIRGSRTVGRLLVVPAVAAVELNKVAA</sequence>
<evidence type="ECO:0000313" key="2">
    <source>
        <dbReference type="Proteomes" id="UP001596012"/>
    </source>
</evidence>
<comment type="caution">
    <text evidence="1">The sequence shown here is derived from an EMBL/GenBank/DDBJ whole genome shotgun (WGS) entry which is preliminary data.</text>
</comment>
<name>A0ABV8YHL1_9ACTN</name>
<protein>
    <submittedName>
        <fullName evidence="1">Uncharacterized protein</fullName>
    </submittedName>
</protein>
<reference evidence="2" key="1">
    <citation type="journal article" date="2019" name="Int. J. Syst. Evol. Microbiol.">
        <title>The Global Catalogue of Microorganisms (GCM) 10K type strain sequencing project: providing services to taxonomists for standard genome sequencing and annotation.</title>
        <authorList>
            <consortium name="The Broad Institute Genomics Platform"/>
            <consortium name="The Broad Institute Genome Sequencing Center for Infectious Disease"/>
            <person name="Wu L."/>
            <person name="Ma J."/>
        </authorList>
    </citation>
    <scope>NUCLEOTIDE SEQUENCE [LARGE SCALE GENOMIC DNA]</scope>
    <source>
        <strain evidence="2">DT43</strain>
    </source>
</reference>
<evidence type="ECO:0000313" key="1">
    <source>
        <dbReference type="EMBL" id="MFC4463821.1"/>
    </source>
</evidence>
<proteinExistence type="predicted"/>
<keyword evidence="2" id="KW-1185">Reference proteome</keyword>
<gene>
    <name evidence="1" type="ORF">ACFPH6_04420</name>
</gene>
<dbReference type="RefSeq" id="WP_386337468.1">
    <property type="nucleotide sequence ID" value="NZ_JBHSFG010000009.1"/>
</dbReference>
<organism evidence="1 2">
    <name type="scientific">Streptomyces xiangluensis</name>
    <dbReference type="NCBI Taxonomy" id="2665720"/>
    <lineage>
        <taxon>Bacteria</taxon>
        <taxon>Bacillati</taxon>
        <taxon>Actinomycetota</taxon>
        <taxon>Actinomycetes</taxon>
        <taxon>Kitasatosporales</taxon>
        <taxon>Streptomycetaceae</taxon>
        <taxon>Streptomyces</taxon>
    </lineage>
</organism>